<organism evidence="4 5">
    <name type="scientific">Paraconexibacter antarcticus</name>
    <dbReference type="NCBI Taxonomy" id="2949664"/>
    <lineage>
        <taxon>Bacteria</taxon>
        <taxon>Bacillati</taxon>
        <taxon>Actinomycetota</taxon>
        <taxon>Thermoleophilia</taxon>
        <taxon>Solirubrobacterales</taxon>
        <taxon>Paraconexibacteraceae</taxon>
        <taxon>Paraconexibacter</taxon>
    </lineage>
</organism>
<dbReference type="Proteomes" id="UP001056035">
    <property type="component" value="Chromosome"/>
</dbReference>
<dbReference type="Pfam" id="PF13692">
    <property type="entry name" value="Glyco_trans_1_4"/>
    <property type="match status" value="1"/>
</dbReference>
<dbReference type="CDD" id="cd03801">
    <property type="entry name" value="GT4_PimA-like"/>
    <property type="match status" value="1"/>
</dbReference>
<dbReference type="Gene3D" id="3.40.50.2000">
    <property type="entry name" value="Glycogen Phosphorylase B"/>
    <property type="match status" value="2"/>
</dbReference>
<dbReference type="InterPro" id="IPR050194">
    <property type="entry name" value="Glycosyltransferase_grp1"/>
</dbReference>
<evidence type="ECO:0000256" key="1">
    <source>
        <dbReference type="ARBA" id="ARBA00022676"/>
    </source>
</evidence>
<reference evidence="4 5" key="1">
    <citation type="submission" date="2022-06" db="EMBL/GenBank/DDBJ databases">
        <title>Paraconexibacter antarcticus.</title>
        <authorList>
            <person name="Kim C.S."/>
        </authorList>
    </citation>
    <scope>NUCLEOTIDE SEQUENCE [LARGE SCALE GENOMIC DNA]</scope>
    <source>
        <strain evidence="4 5">02-257</strain>
    </source>
</reference>
<evidence type="ECO:0000256" key="2">
    <source>
        <dbReference type="ARBA" id="ARBA00022679"/>
    </source>
</evidence>
<dbReference type="EMBL" id="CP098502">
    <property type="protein sequence ID" value="UTI62272.1"/>
    <property type="molecule type" value="Genomic_DNA"/>
</dbReference>
<dbReference type="PANTHER" id="PTHR45947">
    <property type="entry name" value="SULFOQUINOVOSYL TRANSFERASE SQD2"/>
    <property type="match status" value="1"/>
</dbReference>
<sequence>MTPRVMYLNADPGVPVLGLKGASIHVRELTRALTRAGAHVVVAAPRIEPEGADPPADVDLVAIPGVLPRKLTLAALEAAVDDQAAAVQTAARAGGVDAIYERFSLFSAAGVRAARALGIPHVLEVNAPLRDEATRFRTLPHPEQAQSLEREILAATDHVMVVSPPLAAHVVAHGADPARVAVVPNGVDGDAPVSAGPGAGPLVVGFAGSLKPWHGVEVLLQACALAAQNVPGLVLEVIGHGPLTDAVTAAAVAPAELRHLGALDHAATRARIATWDVGAAPYLALDDFWFSPLKVLEYMAAAVCPVASALGELPELLGHGERGVLVAPGDAVNLTQAIVALAQDPAGTHARGRLARAHVLQHRSWAAIAHQVLTTIAAGRRLTA</sequence>
<dbReference type="PANTHER" id="PTHR45947:SF3">
    <property type="entry name" value="SULFOQUINOVOSYL TRANSFERASE SQD2"/>
    <property type="match status" value="1"/>
</dbReference>
<keyword evidence="5" id="KW-1185">Reference proteome</keyword>
<proteinExistence type="predicted"/>
<keyword evidence="2" id="KW-0808">Transferase</keyword>
<gene>
    <name evidence="4" type="ORF">NBH00_12940</name>
</gene>
<feature type="domain" description="Glycosyltransferase subfamily 4-like N-terminal" evidence="3">
    <location>
        <begin position="21"/>
        <end position="188"/>
    </location>
</feature>
<accession>A0ABY5DMK0</accession>
<name>A0ABY5DMK0_9ACTN</name>
<evidence type="ECO:0000259" key="3">
    <source>
        <dbReference type="Pfam" id="PF13439"/>
    </source>
</evidence>
<dbReference type="InterPro" id="IPR028098">
    <property type="entry name" value="Glyco_trans_4-like_N"/>
</dbReference>
<dbReference type="SUPFAM" id="SSF53756">
    <property type="entry name" value="UDP-Glycosyltransferase/glycogen phosphorylase"/>
    <property type="match status" value="1"/>
</dbReference>
<dbReference type="Pfam" id="PF13439">
    <property type="entry name" value="Glyco_transf_4"/>
    <property type="match status" value="1"/>
</dbReference>
<evidence type="ECO:0000313" key="4">
    <source>
        <dbReference type="EMBL" id="UTI62272.1"/>
    </source>
</evidence>
<evidence type="ECO:0000313" key="5">
    <source>
        <dbReference type="Proteomes" id="UP001056035"/>
    </source>
</evidence>
<dbReference type="RefSeq" id="WP_254569010.1">
    <property type="nucleotide sequence ID" value="NZ_CP098502.1"/>
</dbReference>
<keyword evidence="1" id="KW-0328">Glycosyltransferase</keyword>
<protein>
    <submittedName>
        <fullName evidence="4">Glycosyltransferase family 4 protein</fullName>
    </submittedName>
</protein>